<keyword evidence="4" id="KW-0488">Methylation</keyword>
<feature type="transmembrane region" description="Helical" evidence="11">
    <location>
        <begin position="12"/>
        <end position="38"/>
    </location>
</feature>
<keyword evidence="5" id="KW-0997">Cell inner membrane</keyword>
<evidence type="ECO:0000259" key="12">
    <source>
        <dbReference type="Pfam" id="PF12019"/>
    </source>
</evidence>
<evidence type="ECO:0000256" key="11">
    <source>
        <dbReference type="SAM" id="Phobius"/>
    </source>
</evidence>
<evidence type="ECO:0000256" key="3">
    <source>
        <dbReference type="ARBA" id="ARBA00022475"/>
    </source>
</evidence>
<evidence type="ECO:0000256" key="4">
    <source>
        <dbReference type="ARBA" id="ARBA00022481"/>
    </source>
</evidence>
<keyword evidence="7 11" id="KW-1133">Transmembrane helix</keyword>
<dbReference type="InterPro" id="IPR045584">
    <property type="entry name" value="Pilin-like"/>
</dbReference>
<evidence type="ECO:0000256" key="8">
    <source>
        <dbReference type="ARBA" id="ARBA00023136"/>
    </source>
</evidence>
<evidence type="ECO:0000256" key="10">
    <source>
        <dbReference type="ARBA" id="ARBA00030775"/>
    </source>
</evidence>
<evidence type="ECO:0000256" key="9">
    <source>
        <dbReference type="ARBA" id="ARBA00025772"/>
    </source>
</evidence>
<evidence type="ECO:0000256" key="6">
    <source>
        <dbReference type="ARBA" id="ARBA00022692"/>
    </source>
</evidence>
<accession>A0A444J9M4</accession>
<comment type="similarity">
    <text evidence="9">Belongs to the GSP H family.</text>
</comment>
<dbReference type="Pfam" id="PF07963">
    <property type="entry name" value="N_methyl"/>
    <property type="match status" value="1"/>
</dbReference>
<comment type="subcellular location">
    <subcellularLocation>
        <location evidence="1">Cell inner membrane</location>
        <topology evidence="1">Single-pass membrane protein</topology>
    </subcellularLocation>
</comment>
<evidence type="ECO:0000256" key="7">
    <source>
        <dbReference type="ARBA" id="ARBA00022989"/>
    </source>
</evidence>
<evidence type="ECO:0000313" key="13">
    <source>
        <dbReference type="EMBL" id="RWX49752.1"/>
    </source>
</evidence>
<dbReference type="GO" id="GO:0015627">
    <property type="term" value="C:type II protein secretion system complex"/>
    <property type="evidence" value="ECO:0007669"/>
    <property type="project" value="InterPro"/>
</dbReference>
<keyword evidence="14" id="KW-1185">Reference proteome</keyword>
<dbReference type="AlphaFoldDB" id="A0A444J9M4"/>
<dbReference type="InterPro" id="IPR012902">
    <property type="entry name" value="N_methyl_site"/>
</dbReference>
<proteinExistence type="inferred from homology"/>
<name>A0A444J9M4_9BACT</name>
<evidence type="ECO:0000256" key="5">
    <source>
        <dbReference type="ARBA" id="ARBA00022519"/>
    </source>
</evidence>
<dbReference type="SUPFAM" id="SSF54523">
    <property type="entry name" value="Pili subunits"/>
    <property type="match status" value="1"/>
</dbReference>
<evidence type="ECO:0000256" key="1">
    <source>
        <dbReference type="ARBA" id="ARBA00004377"/>
    </source>
</evidence>
<dbReference type="InterPro" id="IPR022346">
    <property type="entry name" value="T2SS_GspH"/>
</dbReference>
<dbReference type="Proteomes" id="UP000288086">
    <property type="component" value="Unassembled WGS sequence"/>
</dbReference>
<dbReference type="Gene3D" id="3.30.700.10">
    <property type="entry name" value="Glycoprotein, Type 4 Pilin"/>
    <property type="match status" value="1"/>
</dbReference>
<organism evidence="13 14">
    <name type="scientific">Candidatus Electrothrix communis</name>
    <dbReference type="NCBI Taxonomy" id="1859133"/>
    <lineage>
        <taxon>Bacteria</taxon>
        <taxon>Pseudomonadati</taxon>
        <taxon>Thermodesulfobacteriota</taxon>
        <taxon>Desulfobulbia</taxon>
        <taxon>Desulfobulbales</taxon>
        <taxon>Desulfobulbaceae</taxon>
        <taxon>Candidatus Electrothrix</taxon>
    </lineage>
</organism>
<protein>
    <recommendedName>
        <fullName evidence="2">Type II secretion system protein H</fullName>
    </recommendedName>
    <alternativeName>
        <fullName evidence="10">General secretion pathway protein H</fullName>
    </alternativeName>
</protein>
<dbReference type="GO" id="GO:0005886">
    <property type="term" value="C:plasma membrane"/>
    <property type="evidence" value="ECO:0007669"/>
    <property type="project" value="UniProtKB-SubCell"/>
</dbReference>
<keyword evidence="6 11" id="KW-0812">Transmembrane</keyword>
<dbReference type="GO" id="GO:0015628">
    <property type="term" value="P:protein secretion by the type II secretion system"/>
    <property type="evidence" value="ECO:0007669"/>
    <property type="project" value="InterPro"/>
</dbReference>
<feature type="domain" description="General secretion pathway GspH" evidence="12">
    <location>
        <begin position="49"/>
        <end position="167"/>
    </location>
</feature>
<dbReference type="EMBL" id="MTKP01000012">
    <property type="protein sequence ID" value="RWX49752.1"/>
    <property type="molecule type" value="Genomic_DNA"/>
</dbReference>
<dbReference type="Pfam" id="PF12019">
    <property type="entry name" value="GspH"/>
    <property type="match status" value="1"/>
</dbReference>
<sequence>MKQEASRRKEVYGFSLVELILVIALLGVLSAVVVPSFLKNLPELRLKNAARNLHADLQKARLLAVKENRKVTVRFHEAGGYYYIDKDENGTVGYKERNPDEMKVDLADYGGVIYGQGSAAKNWNNDLISRVVPYQDISFKTTGTATPASIYLQYQNENGIIYAVTTTSYGTVKVRRFSGLSWE</sequence>
<dbReference type="NCBIfam" id="TIGR02532">
    <property type="entry name" value="IV_pilin_GFxxxE"/>
    <property type="match status" value="1"/>
</dbReference>
<keyword evidence="8 11" id="KW-0472">Membrane</keyword>
<evidence type="ECO:0000313" key="14">
    <source>
        <dbReference type="Proteomes" id="UP000288086"/>
    </source>
</evidence>
<keyword evidence="3" id="KW-1003">Cell membrane</keyword>
<evidence type="ECO:0000256" key="2">
    <source>
        <dbReference type="ARBA" id="ARBA00021549"/>
    </source>
</evidence>
<gene>
    <name evidence="13" type="ORF">VT98_10125</name>
</gene>
<reference evidence="13 14" key="1">
    <citation type="submission" date="2017-01" db="EMBL/GenBank/DDBJ databases">
        <title>The cable genome- insights into the physiology and evolution of filamentous bacteria capable of sulfide oxidation via long distance electron transfer.</title>
        <authorList>
            <person name="Schreiber L."/>
            <person name="Bjerg J.T."/>
            <person name="Boggild A."/>
            <person name="Van De Vossenberg J."/>
            <person name="Meysman F."/>
            <person name="Nielsen L.P."/>
            <person name="Schramm A."/>
            <person name="Kjeldsen K.U."/>
        </authorList>
    </citation>
    <scope>NUCLEOTIDE SEQUENCE [LARGE SCALE GENOMIC DNA]</scope>
    <source>
        <strain evidence="13">A1</strain>
    </source>
</reference>
<comment type="caution">
    <text evidence="13">The sequence shown here is derived from an EMBL/GenBank/DDBJ whole genome shotgun (WGS) entry which is preliminary data.</text>
</comment>